<evidence type="ECO:0000313" key="3">
    <source>
        <dbReference type="Proteomes" id="UP001652626"/>
    </source>
</evidence>
<dbReference type="Proteomes" id="UP001652626">
    <property type="component" value="Chromosome 21"/>
</dbReference>
<evidence type="ECO:0000313" key="4">
    <source>
        <dbReference type="RefSeq" id="XP_064074335.1"/>
    </source>
</evidence>
<sequence>MLRTIVLCALIAFVKAQTTSVDKCVINEGDLPINQHVEGCSTPPCLLPQLQDVVINVVFRAPRTSRSMRTLATASVNFGITIEIEYDLGANAVTCNFLTNTYCPVLKDEVIQYTLKMYIEPLFMVGTAATVEFRVVDETNEPLWCLRIPIRIVPAVTNPVNEIEQNTTRLTP</sequence>
<dbReference type="InterPro" id="IPR014756">
    <property type="entry name" value="Ig_E-set"/>
</dbReference>
<gene>
    <name evidence="4" type="primary">LOC113404673</name>
</gene>
<name>A0ABM4ASQ5_VANTA</name>
<dbReference type="SUPFAM" id="SSF81296">
    <property type="entry name" value="E set domains"/>
    <property type="match status" value="1"/>
</dbReference>
<accession>A0ABM4ASQ5</accession>
<keyword evidence="3" id="KW-1185">Reference proteome</keyword>
<proteinExistence type="predicted"/>
<feature type="chain" id="PRO_5046651410" evidence="1">
    <location>
        <begin position="17"/>
        <end position="172"/>
    </location>
</feature>
<reference evidence="4" key="1">
    <citation type="submission" date="2025-08" db="UniProtKB">
        <authorList>
            <consortium name="RefSeq"/>
        </authorList>
    </citation>
    <scope>IDENTIFICATION</scope>
    <source>
        <tissue evidence="4">Whole body</tissue>
    </source>
</reference>
<dbReference type="Gene3D" id="2.60.40.770">
    <property type="match status" value="1"/>
</dbReference>
<dbReference type="RefSeq" id="XP_064074335.1">
    <property type="nucleotide sequence ID" value="XM_064218265.1"/>
</dbReference>
<evidence type="ECO:0000259" key="2">
    <source>
        <dbReference type="Pfam" id="PF02221"/>
    </source>
</evidence>
<protein>
    <submittedName>
        <fullName evidence="4">Uncharacterized protein LOC113404673</fullName>
    </submittedName>
</protein>
<keyword evidence="1" id="KW-0732">Signal</keyword>
<dbReference type="Pfam" id="PF02221">
    <property type="entry name" value="E1_DerP2_DerF2"/>
    <property type="match status" value="1"/>
</dbReference>
<feature type="signal peptide" evidence="1">
    <location>
        <begin position="1"/>
        <end position="16"/>
    </location>
</feature>
<evidence type="ECO:0000256" key="1">
    <source>
        <dbReference type="SAM" id="SignalP"/>
    </source>
</evidence>
<dbReference type="InterPro" id="IPR003172">
    <property type="entry name" value="ML_dom"/>
</dbReference>
<organism evidence="3 4">
    <name type="scientific">Vanessa tameamea</name>
    <name type="common">Kamehameha butterfly</name>
    <dbReference type="NCBI Taxonomy" id="334116"/>
    <lineage>
        <taxon>Eukaryota</taxon>
        <taxon>Metazoa</taxon>
        <taxon>Ecdysozoa</taxon>
        <taxon>Arthropoda</taxon>
        <taxon>Hexapoda</taxon>
        <taxon>Insecta</taxon>
        <taxon>Pterygota</taxon>
        <taxon>Neoptera</taxon>
        <taxon>Endopterygota</taxon>
        <taxon>Lepidoptera</taxon>
        <taxon>Glossata</taxon>
        <taxon>Ditrysia</taxon>
        <taxon>Papilionoidea</taxon>
        <taxon>Nymphalidae</taxon>
        <taxon>Nymphalinae</taxon>
        <taxon>Vanessa</taxon>
    </lineage>
</organism>
<dbReference type="GeneID" id="113404673"/>
<feature type="domain" description="MD-2-related lipid-recognition" evidence="2">
    <location>
        <begin position="20"/>
        <end position="152"/>
    </location>
</feature>